<accession>A0A841T6Q7</accession>
<dbReference type="Proteomes" id="UP000574133">
    <property type="component" value="Unassembled WGS sequence"/>
</dbReference>
<evidence type="ECO:0000313" key="1">
    <source>
        <dbReference type="EMBL" id="MBB6675726.1"/>
    </source>
</evidence>
<evidence type="ECO:0000313" key="2">
    <source>
        <dbReference type="Proteomes" id="UP000574133"/>
    </source>
</evidence>
<protein>
    <submittedName>
        <fullName evidence="1">Uncharacterized protein</fullName>
    </submittedName>
</protein>
<organism evidence="1 2">
    <name type="scientific">Cohnella lubricantis</name>
    <dbReference type="NCBI Taxonomy" id="2163172"/>
    <lineage>
        <taxon>Bacteria</taxon>
        <taxon>Bacillati</taxon>
        <taxon>Bacillota</taxon>
        <taxon>Bacilli</taxon>
        <taxon>Bacillales</taxon>
        <taxon>Paenibacillaceae</taxon>
        <taxon>Cohnella</taxon>
    </lineage>
</organism>
<dbReference type="RefSeq" id="WP_185177032.1">
    <property type="nucleotide sequence ID" value="NZ_CBCSEP010000002.1"/>
</dbReference>
<comment type="caution">
    <text evidence="1">The sequence shown here is derived from an EMBL/GenBank/DDBJ whole genome shotgun (WGS) entry which is preliminary data.</text>
</comment>
<dbReference type="Gene3D" id="3.20.20.80">
    <property type="entry name" value="Glycosidases"/>
    <property type="match status" value="1"/>
</dbReference>
<keyword evidence="2" id="KW-1185">Reference proteome</keyword>
<proteinExistence type="predicted"/>
<dbReference type="AlphaFoldDB" id="A0A841T6Q7"/>
<sequence>MRKGEECRVDSSERYVGLFYFLWLGQHGTEGPYDNTKIVSERPEAVHDPNHPAWGPVHAFHFWGEPLYGYYLSDDEWVLRRHVQLLTAAGVDFLVFDTTNSSTYKNVYDKLFRVMDEIRAQGFAVPQFVFYTNTDSGKRVGEIFEDVYKPGRYPHLWFRLDGKPLIIGNPEECSEEQRAFFTFRLNQWPNEAARTNGFPWIEFERPQRVFYNDRGEKEVISVSVAQHPSVAMSDTPFYGYGGNWGRGYSDGADPEEANSLEAIYRGANLAEQWEFALAEDPRIVFVTGWNEWIAMRFDGVPERPVLFVDQATLNFSRDIEPMNGGYNDNYYMQLIEYIRRFKGTAPPVLAGTAATLNLSDGFGGWDGITAEVRDFEGDTMPRSHRGYGDLIYTSDTGRNDFVSMKAAHDDRYIYFYARTREPLSPCTGKHWMMLLINTDGTADKGWHGYDFIVNRSVIDDSTTLLERSTGGWVWERVADIWYVAAGRELQLAVPRAALGLDRPGEPLCFEFKWADHMLSDGDIMDFYRYGDVAPEGRLNYAYREAERR</sequence>
<name>A0A841T6Q7_9BACL</name>
<gene>
    <name evidence="1" type="ORF">H4Q31_00095</name>
</gene>
<reference evidence="1 2" key="1">
    <citation type="submission" date="2020-08" db="EMBL/GenBank/DDBJ databases">
        <title>Cohnella phylogeny.</title>
        <authorList>
            <person name="Dunlap C."/>
        </authorList>
    </citation>
    <scope>NUCLEOTIDE SEQUENCE [LARGE SCALE GENOMIC DNA]</scope>
    <source>
        <strain evidence="1 2">DSM 103658</strain>
    </source>
</reference>
<dbReference type="EMBL" id="JACJVN010000001">
    <property type="protein sequence ID" value="MBB6675726.1"/>
    <property type="molecule type" value="Genomic_DNA"/>
</dbReference>